<dbReference type="Gene3D" id="3.20.20.140">
    <property type="entry name" value="Metal-dependent hydrolases"/>
    <property type="match status" value="1"/>
</dbReference>
<gene>
    <name evidence="1" type="ORF">OM076_40775</name>
</gene>
<proteinExistence type="predicted"/>
<dbReference type="GO" id="GO:0006508">
    <property type="term" value="P:proteolysis"/>
    <property type="evidence" value="ECO:0007669"/>
    <property type="project" value="InterPro"/>
</dbReference>
<keyword evidence="1" id="KW-0224">Dipeptidase</keyword>
<dbReference type="AlphaFoldDB" id="A0A9X3S6F2"/>
<dbReference type="InterPro" id="IPR008257">
    <property type="entry name" value="Pept_M19"/>
</dbReference>
<keyword evidence="1" id="KW-0645">Protease</keyword>
<dbReference type="RefSeq" id="WP_270045925.1">
    <property type="nucleotide sequence ID" value="NZ_JAPDOD010000072.1"/>
</dbReference>
<dbReference type="PROSITE" id="PS51365">
    <property type="entry name" value="RENAL_DIPEPTIDASE_2"/>
    <property type="match status" value="1"/>
</dbReference>
<keyword evidence="1" id="KW-0378">Hydrolase</keyword>
<dbReference type="Pfam" id="PF01244">
    <property type="entry name" value="Peptidase_M19"/>
    <property type="match status" value="1"/>
</dbReference>
<dbReference type="EC" id="3.4.13.-" evidence="1"/>
<dbReference type="EMBL" id="JAPDOD010000072">
    <property type="protein sequence ID" value="MDA0166667.1"/>
    <property type="molecule type" value="Genomic_DNA"/>
</dbReference>
<dbReference type="GO" id="GO:0070573">
    <property type="term" value="F:metallodipeptidase activity"/>
    <property type="evidence" value="ECO:0007669"/>
    <property type="project" value="InterPro"/>
</dbReference>
<dbReference type="InterPro" id="IPR032466">
    <property type="entry name" value="Metal_Hydrolase"/>
</dbReference>
<dbReference type="PANTHER" id="PTHR10443">
    <property type="entry name" value="MICROSOMAL DIPEPTIDASE"/>
    <property type="match status" value="1"/>
</dbReference>
<dbReference type="SUPFAM" id="SSF51556">
    <property type="entry name" value="Metallo-dependent hydrolases"/>
    <property type="match status" value="1"/>
</dbReference>
<reference evidence="1" key="1">
    <citation type="submission" date="2022-10" db="EMBL/GenBank/DDBJ databases">
        <title>The WGS of Solirubrobacter ginsenosidimutans DSM 21036.</title>
        <authorList>
            <person name="Jiang Z."/>
        </authorList>
    </citation>
    <scope>NUCLEOTIDE SEQUENCE</scope>
    <source>
        <strain evidence="1">DSM 21036</strain>
    </source>
</reference>
<keyword evidence="2" id="KW-1185">Reference proteome</keyword>
<evidence type="ECO:0000313" key="1">
    <source>
        <dbReference type="EMBL" id="MDA0166667.1"/>
    </source>
</evidence>
<protein>
    <submittedName>
        <fullName evidence="1">Membrane dipeptidase</fullName>
        <ecNumber evidence="1">3.4.13.-</ecNumber>
    </submittedName>
</protein>
<dbReference type="Proteomes" id="UP001149140">
    <property type="component" value="Unassembled WGS sequence"/>
</dbReference>
<organism evidence="1 2">
    <name type="scientific">Solirubrobacter ginsenosidimutans</name>
    <dbReference type="NCBI Taxonomy" id="490573"/>
    <lineage>
        <taxon>Bacteria</taxon>
        <taxon>Bacillati</taxon>
        <taxon>Actinomycetota</taxon>
        <taxon>Thermoleophilia</taxon>
        <taxon>Solirubrobacterales</taxon>
        <taxon>Solirubrobacteraceae</taxon>
        <taxon>Solirubrobacter</taxon>
    </lineage>
</organism>
<name>A0A9X3S6F2_9ACTN</name>
<evidence type="ECO:0000313" key="2">
    <source>
        <dbReference type="Proteomes" id="UP001149140"/>
    </source>
</evidence>
<sequence length="380" mass="42197">MIDLHIHFPMRLLGGVEAPRDVIRGMTRVRGREDGKLRAAVLAIAARLLNFREWDGTWRVTPQLLEQGDVSIVCSVLYRPFSEIDLDEPYAAPPESAYYGKLLELLEATEQEVARHGDVIVRTREDLDKPQMRFVHCVEGGFHLGATPEEVTQHVHELADRGVLYITLAHLFWRKVATNSPALPFLPDAVYNFVFPQDKNAALSPLGEAAVRAMYERKVLVDISHMREDAIAETFKLIEALDRQSGRDPLEYPVIASHSGYRFGGQTYNVSDQTIVKIAARGGVVGLIFAQHQINDGLRRSDTDTLAESVEILARHIDAIGPQHVALGSDLDGFIKPTLGGVETAADLKPLADALRARYPADADAILEGNARRVIDRRFA</sequence>
<comment type="caution">
    <text evidence="1">The sequence shown here is derived from an EMBL/GenBank/DDBJ whole genome shotgun (WGS) entry which is preliminary data.</text>
</comment>
<accession>A0A9X3S6F2</accession>
<dbReference type="PANTHER" id="PTHR10443:SF12">
    <property type="entry name" value="DIPEPTIDASE"/>
    <property type="match status" value="1"/>
</dbReference>